<evidence type="ECO:0000256" key="1">
    <source>
        <dbReference type="ARBA" id="ARBA00022729"/>
    </source>
</evidence>
<accession>A0ABY7X353</accession>
<organism evidence="3 4">
    <name type="scientific">Exiguobacterium marinum</name>
    <dbReference type="NCBI Taxonomy" id="273528"/>
    <lineage>
        <taxon>Bacteria</taxon>
        <taxon>Bacillati</taxon>
        <taxon>Bacillota</taxon>
        <taxon>Bacilli</taxon>
        <taxon>Bacillales</taxon>
        <taxon>Bacillales Family XII. Incertae Sedis</taxon>
        <taxon>Exiguobacterium</taxon>
    </lineage>
</organism>
<dbReference type="InterPro" id="IPR014755">
    <property type="entry name" value="Cu-Rt/internalin_Ig-like"/>
</dbReference>
<reference evidence="3 4" key="1">
    <citation type="submission" date="2023-02" db="EMBL/GenBank/DDBJ databases">
        <title>A bacterium isolated from plastisphere.</title>
        <authorList>
            <person name="Sun Y."/>
        </authorList>
    </citation>
    <scope>NUCLEOTIDE SEQUENCE [LARGE SCALE GENOMIC DNA]</scope>
    <source>
        <strain evidence="4">a-1</strain>
    </source>
</reference>
<keyword evidence="4" id="KW-1185">Reference proteome</keyword>
<evidence type="ECO:0008006" key="5">
    <source>
        <dbReference type="Google" id="ProtNLM"/>
    </source>
</evidence>
<evidence type="ECO:0000256" key="2">
    <source>
        <dbReference type="SAM" id="SignalP"/>
    </source>
</evidence>
<proteinExistence type="predicted"/>
<sequence length="893" mass="93845">MAKKKQFVTAAAAFAVAASAVAPAITADAAMKTVRLSSDYVRVGDLDATLDKTYNGGEIYWYKSSVDLNKLGVFQTAKGFVKGQGIRVEKRVRVLNHAQEIKPTSEFVFEQGVPVSGIRVQPVLFADGNEYLKPLSVAGFNTDKVGEFEGTLTYANRAYGVVTKTVKYKVVKSEVEISNVSSSVDQATEVLSVTADVKNLKDGEKVELVVYPGKDMSATPIKEEAMVKDGKLTVSKKLPAGMHSFQLVSGDVKTEVMNFTIEAPMVKEVKAINGKDHVVEFNKAVDEITAENKANYEISVNNAAALLAADYTVTVDEKDPTKVHITLADGSALSNGAYVSVKVKKAILDKNLKPLADDYTKTFTFVDNSAATIEKVEVDGNDLKVTFNDYISAVGLVKVNGAVKAATAASPYSKELVISGGATGLANGAYTVQIANVEDIANVNGVGSTNLTTFTSGNFTISDVTVAPMVSKVEKVDEDTFKITFNKGVTAPTVTTKKNGLSLDTTVNATADAKVWEVDVADNGGVLLYNAGETSVNLALNISAFKATSDNVVGDAVNQSVTLSKDTAGPVVETRFNEIVDIDAGATVDEVFNIKFNEEIQNVVPANIILTDKDGIRRAVTNATIVNDANSNATILQVKSTAIQSSTAPTTGSILAGTYTLSLGAGTVEDMAGNDLSSTTVSFTKATGTTTDFAVTATAAGNVITLPFGTPMTNSAIDLSNYKLDNKALPAGTIAYFDGSKEDVTIELPAGSIARSQDAVLTVSSNVVSEAGAKLDTASRNQVISGLLDNVKPTLVSAKKLTSTTVEVTFSENLDTFTDGSTFQDDYIVKVNGVNFTVSAVADGTASDNKVVLSVPAYNVDQTLTVTMADSNITIADAEGNTAVAKTSVTATK</sequence>
<protein>
    <recommendedName>
        <fullName evidence="5">Ig-like domain (Group 3)</fullName>
    </recommendedName>
</protein>
<feature type="chain" id="PRO_5047234493" description="Ig-like domain (Group 3)" evidence="2">
    <location>
        <begin position="25"/>
        <end position="893"/>
    </location>
</feature>
<dbReference type="Proteomes" id="UP001213680">
    <property type="component" value="Chromosome"/>
</dbReference>
<name>A0ABY7X353_9BACL</name>
<gene>
    <name evidence="3" type="ORF">PTI97_11100</name>
</gene>
<dbReference type="Gene3D" id="2.60.40.1220">
    <property type="match status" value="1"/>
</dbReference>
<evidence type="ECO:0000313" key="4">
    <source>
        <dbReference type="Proteomes" id="UP001213680"/>
    </source>
</evidence>
<dbReference type="RefSeq" id="WP_274356531.1">
    <property type="nucleotide sequence ID" value="NZ_CP118099.1"/>
</dbReference>
<keyword evidence="1 2" id="KW-0732">Signal</keyword>
<evidence type="ECO:0000313" key="3">
    <source>
        <dbReference type="EMBL" id="WDH75364.1"/>
    </source>
</evidence>
<dbReference type="EMBL" id="CP118099">
    <property type="protein sequence ID" value="WDH75364.1"/>
    <property type="molecule type" value="Genomic_DNA"/>
</dbReference>
<feature type="signal peptide" evidence="2">
    <location>
        <begin position="1"/>
        <end position="24"/>
    </location>
</feature>